<dbReference type="PROSITE" id="PS51093">
    <property type="entry name" value="PTS_EIIA_TYPE_1"/>
    <property type="match status" value="1"/>
</dbReference>
<dbReference type="Pfam" id="PF00358">
    <property type="entry name" value="PTS_EIIA_1"/>
    <property type="match status" value="1"/>
</dbReference>
<comment type="subcellular location">
    <subcellularLocation>
        <location evidence="1">Cytoplasm</location>
    </subcellularLocation>
</comment>
<dbReference type="SUPFAM" id="SSF51261">
    <property type="entry name" value="Duplicated hybrid motif"/>
    <property type="match status" value="1"/>
</dbReference>
<evidence type="ECO:0000256" key="6">
    <source>
        <dbReference type="ARBA" id="ARBA00022777"/>
    </source>
</evidence>
<dbReference type="Proteomes" id="UP000013988">
    <property type="component" value="Unassembled WGS sequence"/>
</dbReference>
<evidence type="ECO:0000256" key="1">
    <source>
        <dbReference type="ARBA" id="ARBA00004496"/>
    </source>
</evidence>
<reference evidence="8 9" key="1">
    <citation type="submission" date="2013-03" db="EMBL/GenBank/DDBJ databases">
        <title>Whole genome shotgun sequencing of Clostridium sartagoforme AAU1.</title>
        <authorList>
            <person name="Joshi C.G."/>
            <person name="Duggirala S.M."/>
            <person name="Nathani N.M."/>
            <person name="Bhatt V.D."/>
            <person name="Patel A.K."/>
            <person name="Pandya P.R."/>
            <person name="KaPatel J.A."/>
        </authorList>
    </citation>
    <scope>NUCLEOTIDE SEQUENCE [LARGE SCALE GENOMIC DNA]</scope>
    <source>
        <strain evidence="8 9">AAU1</strain>
    </source>
</reference>
<gene>
    <name evidence="8" type="ORF">A500_12424</name>
</gene>
<evidence type="ECO:0000256" key="4">
    <source>
        <dbReference type="ARBA" id="ARBA00022679"/>
    </source>
</evidence>
<keyword evidence="4" id="KW-0808">Transferase</keyword>
<organism evidence="8 9">
    <name type="scientific">Clostridium sartagoforme AAU1</name>
    <dbReference type="NCBI Taxonomy" id="1202534"/>
    <lineage>
        <taxon>Bacteria</taxon>
        <taxon>Bacillati</taxon>
        <taxon>Bacillota</taxon>
        <taxon>Clostridia</taxon>
        <taxon>Eubacteriales</taxon>
        <taxon>Clostridiaceae</taxon>
        <taxon>Clostridium</taxon>
    </lineage>
</organism>
<dbReference type="GO" id="GO:0005737">
    <property type="term" value="C:cytoplasm"/>
    <property type="evidence" value="ECO:0007669"/>
    <property type="project" value="UniProtKB-SubCell"/>
</dbReference>
<keyword evidence="9" id="KW-1185">Reference proteome</keyword>
<dbReference type="InterPro" id="IPR050890">
    <property type="entry name" value="PTS_EIIA_component"/>
</dbReference>
<feature type="domain" description="PTS EIIA type-1" evidence="7">
    <location>
        <begin position="51"/>
        <end position="155"/>
    </location>
</feature>
<dbReference type="GO" id="GO:0016301">
    <property type="term" value="F:kinase activity"/>
    <property type="evidence" value="ECO:0007669"/>
    <property type="project" value="UniProtKB-KW"/>
</dbReference>
<dbReference type="InterPro" id="IPR001127">
    <property type="entry name" value="PTS_EIIA_1_perm"/>
</dbReference>
<dbReference type="FunFam" id="2.70.70.10:FF:000001">
    <property type="entry name" value="PTS system glucose-specific IIA component"/>
    <property type="match status" value="1"/>
</dbReference>
<keyword evidence="6" id="KW-0418">Kinase</keyword>
<proteinExistence type="predicted"/>
<evidence type="ECO:0000259" key="7">
    <source>
        <dbReference type="PROSITE" id="PS51093"/>
    </source>
</evidence>
<dbReference type="PATRIC" id="fig|1202534.3.peg.2465"/>
<dbReference type="PROSITE" id="PS00371">
    <property type="entry name" value="PTS_EIIA_TYPE_1_HIS"/>
    <property type="match status" value="1"/>
</dbReference>
<evidence type="ECO:0000313" key="9">
    <source>
        <dbReference type="Proteomes" id="UP000013988"/>
    </source>
</evidence>
<keyword evidence="5" id="KW-0598">Phosphotransferase system</keyword>
<dbReference type="InterPro" id="IPR011055">
    <property type="entry name" value="Dup_hybrid_motif"/>
</dbReference>
<comment type="caution">
    <text evidence="8">The sequence shown here is derived from an EMBL/GenBank/DDBJ whole genome shotgun (WGS) entry which is preliminary data.</text>
</comment>
<evidence type="ECO:0000256" key="2">
    <source>
        <dbReference type="ARBA" id="ARBA00022448"/>
    </source>
</evidence>
<sequence length="182" mass="19344">MWIPDYSGSTMFDFIKNLFKSDSVNEEVVTKSNTLVAPVSGKAIPLSEVPDPVFAEKLAGDGMAIIAEGDTIVAPADGEVTLIFKTKHAFAMTLENGLELLIHIGLETVSLDGEGFEQLVEQGVNVKAGTPLIKINRDFILSKGLSLATPVLITNVDATKSITPIESGDVVVGKTVVVNFEV</sequence>
<dbReference type="PANTHER" id="PTHR45008:SF1">
    <property type="entry name" value="PTS SYSTEM GLUCOSE-SPECIFIC EIIA COMPONENT"/>
    <property type="match status" value="1"/>
</dbReference>
<name>R9C559_9CLOT</name>
<evidence type="ECO:0000256" key="3">
    <source>
        <dbReference type="ARBA" id="ARBA00022597"/>
    </source>
</evidence>
<evidence type="ECO:0000256" key="5">
    <source>
        <dbReference type="ARBA" id="ARBA00022683"/>
    </source>
</evidence>
<dbReference type="Gene3D" id="2.70.70.10">
    <property type="entry name" value="Glucose Permease (Domain IIA)"/>
    <property type="match status" value="1"/>
</dbReference>
<accession>R9C559</accession>
<protein>
    <submittedName>
        <fullName evidence="8">PTS system, glucose subfamily, IIA component</fullName>
    </submittedName>
</protein>
<evidence type="ECO:0000313" key="8">
    <source>
        <dbReference type="EMBL" id="EOR24408.1"/>
    </source>
</evidence>
<keyword evidence="3" id="KW-0762">Sugar transport</keyword>
<dbReference type="NCBIfam" id="TIGR00830">
    <property type="entry name" value="PTBA"/>
    <property type="match status" value="1"/>
</dbReference>
<dbReference type="AlphaFoldDB" id="R9C559"/>
<dbReference type="PANTHER" id="PTHR45008">
    <property type="entry name" value="PTS SYSTEM GLUCOSE-SPECIFIC EIIA COMPONENT"/>
    <property type="match status" value="1"/>
</dbReference>
<dbReference type="GO" id="GO:0009401">
    <property type="term" value="P:phosphoenolpyruvate-dependent sugar phosphotransferase system"/>
    <property type="evidence" value="ECO:0007669"/>
    <property type="project" value="UniProtKB-KW"/>
</dbReference>
<dbReference type="EMBL" id="ASRV01000150">
    <property type="protein sequence ID" value="EOR24408.1"/>
    <property type="molecule type" value="Genomic_DNA"/>
</dbReference>
<keyword evidence="2" id="KW-0813">Transport</keyword>